<name>A0AAU7B2G9_9ACTN</name>
<dbReference type="AlphaFoldDB" id="A0AAU7B2G9"/>
<protein>
    <recommendedName>
        <fullName evidence="3">Glycoside hydrolase family 5 domain-containing protein</fullName>
    </recommendedName>
</protein>
<feature type="chain" id="PRO_5043828925" description="Glycoside hydrolase family 5 domain-containing protein" evidence="1">
    <location>
        <begin position="27"/>
        <end position="555"/>
    </location>
</feature>
<dbReference type="KEGG" id="parq:DSM112329_04966"/>
<dbReference type="PANTHER" id="PTHR12631">
    <property type="entry name" value="ALPHA-L-IDURONIDASE"/>
    <property type="match status" value="1"/>
</dbReference>
<proteinExistence type="predicted"/>
<gene>
    <name evidence="2" type="ORF">DSM112329_04966</name>
</gene>
<evidence type="ECO:0000256" key="1">
    <source>
        <dbReference type="SAM" id="SignalP"/>
    </source>
</evidence>
<feature type="signal peptide" evidence="1">
    <location>
        <begin position="1"/>
        <end position="26"/>
    </location>
</feature>
<dbReference type="Gene3D" id="3.20.20.80">
    <property type="entry name" value="Glycosidases"/>
    <property type="match status" value="1"/>
</dbReference>
<dbReference type="RefSeq" id="WP_354699255.1">
    <property type="nucleotide sequence ID" value="NZ_CP114014.1"/>
</dbReference>
<dbReference type="GO" id="GO:0004553">
    <property type="term" value="F:hydrolase activity, hydrolyzing O-glycosyl compounds"/>
    <property type="evidence" value="ECO:0007669"/>
    <property type="project" value="TreeGrafter"/>
</dbReference>
<dbReference type="PANTHER" id="PTHR12631:SF10">
    <property type="entry name" value="BETA-XYLOSIDASE-LIKE PROTEIN-RELATED"/>
    <property type="match status" value="1"/>
</dbReference>
<dbReference type="EMBL" id="CP114014">
    <property type="protein sequence ID" value="XAY08070.1"/>
    <property type="molecule type" value="Genomic_DNA"/>
</dbReference>
<sequence>MPLLRPLRTLALTCLALLCVSLAVTAGPASAKKDLESMFQDDNSLIFNDAPGATAKVMDELKTLGVDRIRVSVFWATVAPDSKNTVRPADFDATNPDAYPPGAWARYDQIVRLARERNIAVNFNVTSPAPFWATGTPAAGREDLKETFDPRPKEFGQFVVALGKRYSGAWTADGSLIPRVRYWSIWNEPNQAAWLSPQSARDPRSKKAFVETAPVLYRNLVDAAWSALQLTDHGKDTILIGETAPKGRKNELDTSLPMDPLRFIRNVYCLDKNLQLYKGSSAIIRSCPVGPKALTDFVTQHPALFQATGFAHHPYALTSKPTAKFTSKDWVTIGNLPDLTKLLRKIYQRYRQLIPDKQKNVPLYLTEFGYQSRPPDPTGVSLKQQAAFNNESEYLAWKDPNARTLSQFLLVDDKPIEGKSDLERFGKTFQTGLLSCTYIKASDTCETGKRKPAYGAYALGIHLPSARATSTRNLKVWGVARIAPRGKVKITVELRSAKKGSRFKKAGSLTTDAKRGYVFGNVKVARAGDVRLAYKAANGLTYHSRPVAFALKKKK</sequence>
<reference evidence="2" key="1">
    <citation type="submission" date="2022-12" db="EMBL/GenBank/DDBJ databases">
        <title>Paraconexibacter alkalitolerans sp. nov. and Baekduia alba sp. nov., isolated from soil and emended description of the genera Paraconexibacter (Chun et al., 2020) and Baekduia (An et al., 2020).</title>
        <authorList>
            <person name="Vieira S."/>
            <person name="Huber K.J."/>
            <person name="Geppert A."/>
            <person name="Wolf J."/>
            <person name="Neumann-Schaal M."/>
            <person name="Muesken M."/>
            <person name="Overmann J."/>
        </authorList>
    </citation>
    <scope>NUCLEOTIDE SEQUENCE</scope>
    <source>
        <strain evidence="2">AEG42_29</strain>
    </source>
</reference>
<dbReference type="InterPro" id="IPR017853">
    <property type="entry name" value="GH"/>
</dbReference>
<evidence type="ECO:0000313" key="2">
    <source>
        <dbReference type="EMBL" id="XAY08070.1"/>
    </source>
</evidence>
<dbReference type="SUPFAM" id="SSF51445">
    <property type="entry name" value="(Trans)glycosidases"/>
    <property type="match status" value="1"/>
</dbReference>
<keyword evidence="1" id="KW-0732">Signal</keyword>
<dbReference type="InterPro" id="IPR051923">
    <property type="entry name" value="Glycosyl_Hydrolase_39"/>
</dbReference>
<organism evidence="2">
    <name type="scientific">Paraconexibacter sp. AEG42_29</name>
    <dbReference type="NCBI Taxonomy" id="2997339"/>
    <lineage>
        <taxon>Bacteria</taxon>
        <taxon>Bacillati</taxon>
        <taxon>Actinomycetota</taxon>
        <taxon>Thermoleophilia</taxon>
        <taxon>Solirubrobacterales</taxon>
        <taxon>Paraconexibacteraceae</taxon>
        <taxon>Paraconexibacter</taxon>
    </lineage>
</organism>
<accession>A0AAU7B2G9</accession>
<evidence type="ECO:0008006" key="3">
    <source>
        <dbReference type="Google" id="ProtNLM"/>
    </source>
</evidence>